<dbReference type="Proteomes" id="UP000287872">
    <property type="component" value="Unassembled WGS sequence"/>
</dbReference>
<dbReference type="OrthoDB" id="9801697at2"/>
<dbReference type="EMBL" id="BHYK01000006">
    <property type="protein sequence ID" value="GCD09733.1"/>
    <property type="molecule type" value="Genomic_DNA"/>
</dbReference>
<dbReference type="CDD" id="cd04647">
    <property type="entry name" value="LbH_MAT_like"/>
    <property type="match status" value="1"/>
</dbReference>
<proteinExistence type="predicted"/>
<dbReference type="Pfam" id="PF14602">
    <property type="entry name" value="Hexapep_2"/>
    <property type="match status" value="1"/>
</dbReference>
<accession>A0A401UJJ9</accession>
<organism evidence="1 2">
    <name type="scientific">Clostridium tagluense</name>
    <dbReference type="NCBI Taxonomy" id="360422"/>
    <lineage>
        <taxon>Bacteria</taxon>
        <taxon>Bacillati</taxon>
        <taxon>Bacillota</taxon>
        <taxon>Clostridia</taxon>
        <taxon>Eubacteriales</taxon>
        <taxon>Clostridiaceae</taxon>
        <taxon>Clostridium</taxon>
    </lineage>
</organism>
<dbReference type="RefSeq" id="WP_124999434.1">
    <property type="nucleotide sequence ID" value="NZ_BHYK01000006.1"/>
</dbReference>
<dbReference type="GO" id="GO:0016740">
    <property type="term" value="F:transferase activity"/>
    <property type="evidence" value="ECO:0007669"/>
    <property type="project" value="UniProtKB-KW"/>
</dbReference>
<protein>
    <submittedName>
        <fullName evidence="1">Putative lipopolysaccharide biosynthesis O-acetyl transferase WbbJ</fullName>
    </submittedName>
</protein>
<sequence>MKNGYGLGEIFKNAIALFYTKIFYKGARLIRRPIYVRGKKFLQYGEGLTTGYGCRLEMFDTGVGEVKKLVIGKNCKLGDNVHIAAGENVTIGDNCLMASKVYISDVNHGDYSGIVEYSSPDISPDNRQLYTRTVSIGNNVWIGENVCILPGVTIGDGCIIGANSVVNRGVLNNCMIAGSPARVIKKYDDKARQWRKFNE</sequence>
<dbReference type="PANTHER" id="PTHR23416:SF78">
    <property type="entry name" value="LIPOPOLYSACCHARIDE BIOSYNTHESIS O-ACETYL TRANSFERASE WBBJ-RELATED"/>
    <property type="match status" value="1"/>
</dbReference>
<comment type="caution">
    <text evidence="1">The sequence shown here is derived from an EMBL/GenBank/DDBJ whole genome shotgun (WGS) entry which is preliminary data.</text>
</comment>
<keyword evidence="1" id="KW-0808">Transferase</keyword>
<dbReference type="InterPro" id="IPR011004">
    <property type="entry name" value="Trimer_LpxA-like_sf"/>
</dbReference>
<dbReference type="Gene3D" id="2.160.10.10">
    <property type="entry name" value="Hexapeptide repeat proteins"/>
    <property type="match status" value="1"/>
</dbReference>
<dbReference type="SUPFAM" id="SSF51161">
    <property type="entry name" value="Trimeric LpxA-like enzymes"/>
    <property type="match status" value="1"/>
</dbReference>
<dbReference type="InterPro" id="IPR051159">
    <property type="entry name" value="Hexapeptide_acetyltransf"/>
</dbReference>
<evidence type="ECO:0000313" key="1">
    <source>
        <dbReference type="EMBL" id="GCD09733.1"/>
    </source>
</evidence>
<dbReference type="PANTHER" id="PTHR23416">
    <property type="entry name" value="SIALIC ACID SYNTHASE-RELATED"/>
    <property type="match status" value="1"/>
</dbReference>
<evidence type="ECO:0000313" key="2">
    <source>
        <dbReference type="Proteomes" id="UP000287872"/>
    </source>
</evidence>
<name>A0A401UJJ9_9CLOT</name>
<dbReference type="AlphaFoldDB" id="A0A401UJJ9"/>
<keyword evidence="2" id="KW-1185">Reference proteome</keyword>
<dbReference type="Pfam" id="PF00132">
    <property type="entry name" value="Hexapep"/>
    <property type="match status" value="1"/>
</dbReference>
<reference evidence="1 2" key="1">
    <citation type="submission" date="2018-11" db="EMBL/GenBank/DDBJ databases">
        <title>Genome sequencing and assembly of Clostridium tagluense strain A121.</title>
        <authorList>
            <person name="Murakami T."/>
            <person name="Segawa T."/>
            <person name="Shcherbakova V.A."/>
            <person name="Mori H."/>
            <person name="Yoshimura Y."/>
        </authorList>
    </citation>
    <scope>NUCLEOTIDE SEQUENCE [LARGE SCALE GENOMIC DNA]</scope>
    <source>
        <strain evidence="1 2">A121</strain>
    </source>
</reference>
<gene>
    <name evidence="1" type="primary">wbbJ</name>
    <name evidence="1" type="ORF">Ctaglu_13560</name>
</gene>
<dbReference type="InterPro" id="IPR001451">
    <property type="entry name" value="Hexapep"/>
</dbReference>